<dbReference type="EMBL" id="OW150024">
    <property type="protein sequence ID" value="CAH2030469.1"/>
    <property type="molecule type" value="Genomic_DNA"/>
</dbReference>
<evidence type="ECO:0000256" key="1">
    <source>
        <dbReference type="SAM" id="Phobius"/>
    </source>
</evidence>
<protein>
    <submittedName>
        <fullName evidence="2">Uncharacterized protein</fullName>
    </submittedName>
</protein>
<reference evidence="2 3" key="1">
    <citation type="submission" date="2022-03" db="EMBL/GenBank/DDBJ databases">
        <authorList>
            <person name="Koch H."/>
        </authorList>
    </citation>
    <scope>NUCLEOTIDE SEQUENCE [LARGE SCALE GENOMIC DNA]</scope>
    <source>
        <strain evidence="2 3">G1</strain>
    </source>
</reference>
<keyword evidence="1" id="KW-0472">Membrane</keyword>
<gene>
    <name evidence="2" type="ORF">GEAMG1_0657</name>
</gene>
<keyword evidence="1" id="KW-1133">Transmembrane helix</keyword>
<feature type="transmembrane region" description="Helical" evidence="1">
    <location>
        <begin position="42"/>
        <end position="59"/>
    </location>
</feature>
<evidence type="ECO:0000313" key="3">
    <source>
        <dbReference type="Proteomes" id="UP001295463"/>
    </source>
</evidence>
<name>A0ABM9D7T5_9BACT</name>
<sequence>MPRLTLKHLLPLTGAALILWGYRQLSIPPGSGYDQVLSQVKSGVLLVVLGGALLMVWLAKR</sequence>
<keyword evidence="1" id="KW-0812">Transmembrane</keyword>
<dbReference type="Proteomes" id="UP001295463">
    <property type="component" value="Chromosome"/>
</dbReference>
<proteinExistence type="predicted"/>
<organism evidence="2 3">
    <name type="scientific">Trichlorobacter ammonificans</name>
    <dbReference type="NCBI Taxonomy" id="2916410"/>
    <lineage>
        <taxon>Bacteria</taxon>
        <taxon>Pseudomonadati</taxon>
        <taxon>Thermodesulfobacteriota</taxon>
        <taxon>Desulfuromonadia</taxon>
        <taxon>Geobacterales</taxon>
        <taxon>Geobacteraceae</taxon>
        <taxon>Trichlorobacter</taxon>
    </lineage>
</organism>
<accession>A0ABM9D7T5</accession>
<dbReference type="RefSeq" id="WP_305731404.1">
    <property type="nucleotide sequence ID" value="NZ_OW150024.1"/>
</dbReference>
<evidence type="ECO:0000313" key="2">
    <source>
        <dbReference type="EMBL" id="CAH2030469.1"/>
    </source>
</evidence>
<keyword evidence="3" id="KW-1185">Reference proteome</keyword>